<dbReference type="CDD" id="cd04301">
    <property type="entry name" value="NAT_SF"/>
    <property type="match status" value="2"/>
</dbReference>
<feature type="region of interest" description="Disordered" evidence="3">
    <location>
        <begin position="1"/>
        <end position="20"/>
    </location>
</feature>
<protein>
    <submittedName>
        <fullName evidence="5">GNAT family N-acetyltransferase</fullName>
    </submittedName>
</protein>
<dbReference type="Pfam" id="PF00583">
    <property type="entry name" value="Acetyltransf_1"/>
    <property type="match status" value="2"/>
</dbReference>
<proteinExistence type="predicted"/>
<dbReference type="InterPro" id="IPR000182">
    <property type="entry name" value="GNAT_dom"/>
</dbReference>
<dbReference type="Gene3D" id="3.40.630.30">
    <property type="match status" value="1"/>
</dbReference>
<name>A0ABP8VRR1_9ACTN</name>
<dbReference type="InterPro" id="IPR050832">
    <property type="entry name" value="Bact_Acetyltransf"/>
</dbReference>
<evidence type="ECO:0000256" key="2">
    <source>
        <dbReference type="ARBA" id="ARBA00023315"/>
    </source>
</evidence>
<dbReference type="Proteomes" id="UP001500621">
    <property type="component" value="Unassembled WGS sequence"/>
</dbReference>
<dbReference type="PANTHER" id="PTHR43877:SF1">
    <property type="entry name" value="ACETYLTRANSFERASE"/>
    <property type="match status" value="1"/>
</dbReference>
<evidence type="ECO:0000313" key="6">
    <source>
        <dbReference type="Proteomes" id="UP001500621"/>
    </source>
</evidence>
<keyword evidence="6" id="KW-1185">Reference proteome</keyword>
<dbReference type="PANTHER" id="PTHR43877">
    <property type="entry name" value="AMINOALKYLPHOSPHONATE N-ACETYLTRANSFERASE-RELATED-RELATED"/>
    <property type="match status" value="1"/>
</dbReference>
<evidence type="ECO:0000313" key="5">
    <source>
        <dbReference type="EMBL" id="GAA4668859.1"/>
    </source>
</evidence>
<organism evidence="5 6">
    <name type="scientific">Nocardioides nanhaiensis</name>
    <dbReference type="NCBI Taxonomy" id="1476871"/>
    <lineage>
        <taxon>Bacteria</taxon>
        <taxon>Bacillati</taxon>
        <taxon>Actinomycetota</taxon>
        <taxon>Actinomycetes</taxon>
        <taxon>Propionibacteriales</taxon>
        <taxon>Nocardioidaceae</taxon>
        <taxon>Nocardioides</taxon>
    </lineage>
</organism>
<dbReference type="SUPFAM" id="SSF55729">
    <property type="entry name" value="Acyl-CoA N-acyltransferases (Nat)"/>
    <property type="match status" value="2"/>
</dbReference>
<dbReference type="EMBL" id="BAABIM010000001">
    <property type="protein sequence ID" value="GAA4668859.1"/>
    <property type="molecule type" value="Genomic_DNA"/>
</dbReference>
<dbReference type="InterPro" id="IPR016181">
    <property type="entry name" value="Acyl_CoA_acyltransferase"/>
</dbReference>
<keyword evidence="1" id="KW-0808">Transferase</keyword>
<comment type="caution">
    <text evidence="5">The sequence shown here is derived from an EMBL/GenBank/DDBJ whole genome shotgun (WGS) entry which is preliminary data.</text>
</comment>
<sequence>MREAGRRTLGGVPDPDVPLPPGHRARPLTVHDLPAVTALVAAQERHDLGHVLVEEADLAADWSRPSFDPSLRTIGVEPLAAPGTLVAYGELGHAERGDLAVHPDHRGSGLGTWLAGWLERTARAGGASVVGTPVPAGSPADRLLEHLGWHVRWRSWVLALPAHAQVPARTLPPGHAVRAARDDELAACWQVVEDAFLEWSRRERQPLEDWAAGVVGRPGFEPWHLRVATDQDDQVVGVAVLTVGGDDGRTVFVAQLAVRAEHRGRGLAQALLADAFAEGRRHGHDRAELSTDSRTGALGLYERLGMVVTSDWVHRAVRIPT</sequence>
<evidence type="ECO:0000256" key="3">
    <source>
        <dbReference type="SAM" id="MobiDB-lite"/>
    </source>
</evidence>
<evidence type="ECO:0000259" key="4">
    <source>
        <dbReference type="PROSITE" id="PS51186"/>
    </source>
</evidence>
<keyword evidence="2" id="KW-0012">Acyltransferase</keyword>
<dbReference type="PROSITE" id="PS51186">
    <property type="entry name" value="GNAT"/>
    <property type="match status" value="2"/>
</dbReference>
<gene>
    <name evidence="5" type="ORF">GCM10023226_01190</name>
</gene>
<accession>A0ABP8VRR1</accession>
<reference evidence="6" key="1">
    <citation type="journal article" date="2019" name="Int. J. Syst. Evol. Microbiol.">
        <title>The Global Catalogue of Microorganisms (GCM) 10K type strain sequencing project: providing services to taxonomists for standard genome sequencing and annotation.</title>
        <authorList>
            <consortium name="The Broad Institute Genomics Platform"/>
            <consortium name="The Broad Institute Genome Sequencing Center for Infectious Disease"/>
            <person name="Wu L."/>
            <person name="Ma J."/>
        </authorList>
    </citation>
    <scope>NUCLEOTIDE SEQUENCE [LARGE SCALE GENOMIC DNA]</scope>
    <source>
        <strain evidence="6">JCM 18127</strain>
    </source>
</reference>
<feature type="domain" description="N-acetyltransferase" evidence="4">
    <location>
        <begin position="175"/>
        <end position="321"/>
    </location>
</feature>
<evidence type="ECO:0000256" key="1">
    <source>
        <dbReference type="ARBA" id="ARBA00022679"/>
    </source>
</evidence>
<feature type="domain" description="N-acetyltransferase" evidence="4">
    <location>
        <begin position="23"/>
        <end position="172"/>
    </location>
</feature>